<evidence type="ECO:0000256" key="1">
    <source>
        <dbReference type="ARBA" id="ARBA00004651"/>
    </source>
</evidence>
<dbReference type="Gene3D" id="3.40.50.300">
    <property type="entry name" value="P-loop containing nucleotide triphosphate hydrolases"/>
    <property type="match status" value="1"/>
</dbReference>
<dbReference type="InterPro" id="IPR005702">
    <property type="entry name" value="Wzc-like_C"/>
</dbReference>
<keyword evidence="6" id="KW-0067">ATP-binding</keyword>
<reference evidence="13" key="1">
    <citation type="submission" date="2023-07" db="EMBL/GenBank/DDBJ databases">
        <title>30 novel species of actinomycetes from the DSMZ collection.</title>
        <authorList>
            <person name="Nouioui I."/>
        </authorList>
    </citation>
    <scope>NUCLEOTIDE SEQUENCE [LARGE SCALE GENOMIC DNA]</scope>
    <source>
        <strain evidence="13">DSM 44399</strain>
    </source>
</reference>
<dbReference type="EMBL" id="JAVREH010000013">
    <property type="protein sequence ID" value="MDT0262086.1"/>
    <property type="molecule type" value="Genomic_DNA"/>
</dbReference>
<keyword evidence="4 10" id="KW-0812">Transmembrane</keyword>
<evidence type="ECO:0000256" key="3">
    <source>
        <dbReference type="ARBA" id="ARBA00022475"/>
    </source>
</evidence>
<evidence type="ECO:0000259" key="11">
    <source>
        <dbReference type="Pfam" id="PF02706"/>
    </source>
</evidence>
<evidence type="ECO:0000256" key="2">
    <source>
        <dbReference type="ARBA" id="ARBA00006683"/>
    </source>
</evidence>
<protein>
    <submittedName>
        <fullName evidence="12">Polysaccharide biosynthesis tyrosine autokinase</fullName>
        <ecNumber evidence="12">2.7.10.2</ecNumber>
    </submittedName>
</protein>
<evidence type="ECO:0000313" key="12">
    <source>
        <dbReference type="EMBL" id="MDT0262086.1"/>
    </source>
</evidence>
<dbReference type="SUPFAM" id="SSF52540">
    <property type="entry name" value="P-loop containing nucleoside triphosphate hydrolases"/>
    <property type="match status" value="1"/>
</dbReference>
<keyword evidence="8 10" id="KW-0472">Membrane</keyword>
<comment type="subcellular location">
    <subcellularLocation>
        <location evidence="1">Cell membrane</location>
        <topology evidence="1">Multi-pass membrane protein</topology>
    </subcellularLocation>
</comment>
<keyword evidence="12" id="KW-0808">Transferase</keyword>
<dbReference type="Proteomes" id="UP001183176">
    <property type="component" value="Unassembled WGS sequence"/>
</dbReference>
<evidence type="ECO:0000256" key="9">
    <source>
        <dbReference type="SAM" id="MobiDB-lite"/>
    </source>
</evidence>
<dbReference type="PANTHER" id="PTHR32309">
    <property type="entry name" value="TYROSINE-PROTEIN KINASE"/>
    <property type="match status" value="1"/>
</dbReference>
<keyword evidence="3" id="KW-1003">Cell membrane</keyword>
<dbReference type="RefSeq" id="WP_311423237.1">
    <property type="nucleotide sequence ID" value="NZ_JAVREH010000013.1"/>
</dbReference>
<dbReference type="Pfam" id="PF02706">
    <property type="entry name" value="Wzz"/>
    <property type="match status" value="1"/>
</dbReference>
<gene>
    <name evidence="12" type="ORF">RM423_11845</name>
</gene>
<dbReference type="NCBIfam" id="TIGR01007">
    <property type="entry name" value="eps_fam"/>
    <property type="match status" value="1"/>
</dbReference>
<dbReference type="PANTHER" id="PTHR32309:SF13">
    <property type="entry name" value="FERRIC ENTEROBACTIN TRANSPORT PROTEIN FEPE"/>
    <property type="match status" value="1"/>
</dbReference>
<name>A0ABU2JBG2_9ACTN</name>
<proteinExistence type="inferred from homology"/>
<dbReference type="InterPro" id="IPR050445">
    <property type="entry name" value="Bact_polysacc_biosynth/exp"/>
</dbReference>
<keyword evidence="5" id="KW-0547">Nucleotide-binding</keyword>
<evidence type="ECO:0000256" key="8">
    <source>
        <dbReference type="ARBA" id="ARBA00023136"/>
    </source>
</evidence>
<feature type="compositionally biased region" description="Polar residues" evidence="9">
    <location>
        <begin position="504"/>
        <end position="515"/>
    </location>
</feature>
<organism evidence="12 13">
    <name type="scientific">Jatrophihabitans lederbergiae</name>
    <dbReference type="NCBI Taxonomy" id="3075547"/>
    <lineage>
        <taxon>Bacteria</taxon>
        <taxon>Bacillati</taxon>
        <taxon>Actinomycetota</taxon>
        <taxon>Actinomycetes</taxon>
        <taxon>Jatrophihabitantales</taxon>
        <taxon>Jatrophihabitantaceae</taxon>
        <taxon>Jatrophihabitans</taxon>
    </lineage>
</organism>
<keyword evidence="13" id="KW-1185">Reference proteome</keyword>
<evidence type="ECO:0000256" key="4">
    <source>
        <dbReference type="ARBA" id="ARBA00022692"/>
    </source>
</evidence>
<dbReference type="InterPro" id="IPR033756">
    <property type="entry name" value="YlxH/NBP35"/>
</dbReference>
<feature type="transmembrane region" description="Helical" evidence="10">
    <location>
        <begin position="14"/>
        <end position="34"/>
    </location>
</feature>
<sequence length="515" mass="54630">MELHDYWRVLRKGWPLLVAFLVLGTAAGVAVTVATHKVYEATVQVFVATAATDSAAQLQAGNTFTQDRVQSYTSIVTSPAVLDPVISKLGLSLSQSELADKITADAPQSKVLINLHVTDRNAKQAALLANQVAADFNRVVEKTEQSDAAGKPVVKLTVIHPAAVPISPIKPSKTTNIGLGLLLGLLLGVGVVVLRDVLDNTVKGPQDFEPLGVPVLGYVPFDKRTAKTPVAFRDDPHSARSEAYRQLRTNLQFVNVDNAPRIIAITSAVPGEGKSITALNLAASLAEGGFRVCLIEADLRRPTLAKTLGLVGNVGFTTALIGRAPVETVIQNAGHNLDVLTSGPVPPNPSELLISDLAREIINQVAENVDYTIIDTAPLLPVADGAEVAALADATLVVHHAGQSTREQAARAIEVLAKVGERPVGVVLNMITKGRGGYDEQRGYYPTSYPPQRSRRGIAEVDFTQLLDEPSGRDTSPKPNLPAEPTAGHRRDPSRGLPAAQTVGEPTSPGTERHP</sequence>
<dbReference type="GO" id="GO:0004715">
    <property type="term" value="F:non-membrane spanning protein tyrosine kinase activity"/>
    <property type="evidence" value="ECO:0007669"/>
    <property type="project" value="UniProtKB-EC"/>
</dbReference>
<evidence type="ECO:0000256" key="10">
    <source>
        <dbReference type="SAM" id="Phobius"/>
    </source>
</evidence>
<dbReference type="Pfam" id="PF10609">
    <property type="entry name" value="ParA"/>
    <property type="match status" value="1"/>
</dbReference>
<dbReference type="CDD" id="cd05387">
    <property type="entry name" value="BY-kinase"/>
    <property type="match status" value="1"/>
</dbReference>
<feature type="domain" description="Polysaccharide chain length determinant N-terminal" evidence="11">
    <location>
        <begin position="2"/>
        <end position="89"/>
    </location>
</feature>
<evidence type="ECO:0000256" key="6">
    <source>
        <dbReference type="ARBA" id="ARBA00022840"/>
    </source>
</evidence>
<evidence type="ECO:0000256" key="7">
    <source>
        <dbReference type="ARBA" id="ARBA00022989"/>
    </source>
</evidence>
<dbReference type="EC" id="2.7.10.2" evidence="12"/>
<evidence type="ECO:0000313" key="13">
    <source>
        <dbReference type="Proteomes" id="UP001183176"/>
    </source>
</evidence>
<evidence type="ECO:0000256" key="5">
    <source>
        <dbReference type="ARBA" id="ARBA00022741"/>
    </source>
</evidence>
<accession>A0ABU2JBG2</accession>
<keyword evidence="7 10" id="KW-1133">Transmembrane helix</keyword>
<dbReference type="InterPro" id="IPR003856">
    <property type="entry name" value="LPS_length_determ_N"/>
</dbReference>
<dbReference type="InterPro" id="IPR027417">
    <property type="entry name" value="P-loop_NTPase"/>
</dbReference>
<feature type="region of interest" description="Disordered" evidence="9">
    <location>
        <begin position="437"/>
        <end position="515"/>
    </location>
</feature>
<comment type="caution">
    <text evidence="12">The sequence shown here is derived from an EMBL/GenBank/DDBJ whole genome shotgun (WGS) entry which is preliminary data.</text>
</comment>
<comment type="similarity">
    <text evidence="2">Belongs to the CpsC/CapA family.</text>
</comment>